<feature type="compositionally biased region" description="Acidic residues" evidence="11">
    <location>
        <begin position="8"/>
        <end position="29"/>
    </location>
</feature>
<feature type="compositionally biased region" description="Polar residues" evidence="11">
    <location>
        <begin position="59"/>
        <end position="77"/>
    </location>
</feature>
<evidence type="ECO:0000256" key="2">
    <source>
        <dbReference type="ARBA" id="ARBA00022723"/>
    </source>
</evidence>
<dbReference type="Proteomes" id="UP001626550">
    <property type="component" value="Unassembled WGS sequence"/>
</dbReference>
<comment type="subcellular location">
    <subcellularLocation>
        <location evidence="1 9 10">Nucleus</location>
    </subcellularLocation>
</comment>
<sequence length="405" mass="44108">MIVKNNSDEEEEEILEEGDEEYSEEEDADGLGNTTTMLLGSDGSNSTGSFMESGMAPTSVASAESGRSNTGISSGASGTKRRGPRTTIKAKQLDTLKASFAATPKPTRHVREQLAQETGLSMRVIQVWFQNRRSKERRMKQLNAMGNRRQFYRSPRRMRGFRAPQNAMEEFPPGISPELLVQSQGDLINNPLFNGFYMDTPGGGPDFYNGMPVSSAGSTDLAPFLGPPAFSSPNSLRAKMESETLASKRFATEDQAPTFALEELGRVGDGKQAHFYGNGASSAGTLHTLVSPEPPSLTIPNLFSGASLSLVEELKPSHLRNGTANPPILTGRNVSVSVLCSGAGEKLSKYSDEGERCWTFVINDSCEWMGKTGCTSELVWGSSSPVKWCIKRRIIFTLWILPPMR</sequence>
<keyword evidence="2" id="KW-0479">Metal-binding</keyword>
<gene>
    <name evidence="13" type="primary">LHX4_2</name>
    <name evidence="13" type="ORF">Ciccas_004160</name>
</gene>
<dbReference type="EMBL" id="JBJKFK010000417">
    <property type="protein sequence ID" value="KAL3317184.1"/>
    <property type="molecule type" value="Genomic_DNA"/>
</dbReference>
<evidence type="ECO:0000256" key="3">
    <source>
        <dbReference type="ARBA" id="ARBA00022737"/>
    </source>
</evidence>
<dbReference type="CDD" id="cd00086">
    <property type="entry name" value="homeodomain"/>
    <property type="match status" value="1"/>
</dbReference>
<dbReference type="FunFam" id="1.10.10.60:FF:000075">
    <property type="entry name" value="LIM/homeobox protein Lhx1"/>
    <property type="match status" value="1"/>
</dbReference>
<dbReference type="InterPro" id="IPR009057">
    <property type="entry name" value="Homeodomain-like_sf"/>
</dbReference>
<dbReference type="PROSITE" id="PS50071">
    <property type="entry name" value="HOMEOBOX_2"/>
    <property type="match status" value="1"/>
</dbReference>
<evidence type="ECO:0000259" key="12">
    <source>
        <dbReference type="PROSITE" id="PS50071"/>
    </source>
</evidence>
<keyword evidence="4" id="KW-0862">Zinc</keyword>
<name>A0ABD2QCA2_9PLAT</name>
<dbReference type="SUPFAM" id="SSF46689">
    <property type="entry name" value="Homeodomain-like"/>
    <property type="match status" value="1"/>
</dbReference>
<dbReference type="InterPro" id="IPR001356">
    <property type="entry name" value="HD"/>
</dbReference>
<evidence type="ECO:0000256" key="7">
    <source>
        <dbReference type="ARBA" id="ARBA00023155"/>
    </source>
</evidence>
<accession>A0ABD2QCA2</accession>
<evidence type="ECO:0000256" key="8">
    <source>
        <dbReference type="ARBA" id="ARBA00023242"/>
    </source>
</evidence>
<evidence type="ECO:0000256" key="4">
    <source>
        <dbReference type="ARBA" id="ARBA00022833"/>
    </source>
</evidence>
<evidence type="ECO:0000256" key="5">
    <source>
        <dbReference type="ARBA" id="ARBA00023038"/>
    </source>
</evidence>
<proteinExistence type="predicted"/>
<evidence type="ECO:0000256" key="11">
    <source>
        <dbReference type="SAM" id="MobiDB-lite"/>
    </source>
</evidence>
<evidence type="ECO:0000256" key="10">
    <source>
        <dbReference type="RuleBase" id="RU000682"/>
    </source>
</evidence>
<dbReference type="SMART" id="SM00389">
    <property type="entry name" value="HOX"/>
    <property type="match status" value="1"/>
</dbReference>
<dbReference type="Pfam" id="PF00046">
    <property type="entry name" value="Homeodomain"/>
    <property type="match status" value="1"/>
</dbReference>
<feature type="region of interest" description="Disordered" evidence="11">
    <location>
        <begin position="1"/>
        <end position="86"/>
    </location>
</feature>
<feature type="DNA-binding region" description="Homeobox" evidence="9">
    <location>
        <begin position="81"/>
        <end position="140"/>
    </location>
</feature>
<evidence type="ECO:0000313" key="13">
    <source>
        <dbReference type="EMBL" id="KAL3317184.1"/>
    </source>
</evidence>
<evidence type="ECO:0000256" key="9">
    <source>
        <dbReference type="PROSITE-ProRule" id="PRU00108"/>
    </source>
</evidence>
<dbReference type="GO" id="GO:0003677">
    <property type="term" value="F:DNA binding"/>
    <property type="evidence" value="ECO:0007669"/>
    <property type="project" value="UniProtKB-UniRule"/>
</dbReference>
<comment type="caution">
    <text evidence="13">The sequence shown here is derived from an EMBL/GenBank/DDBJ whole genome shotgun (WGS) entry which is preliminary data.</text>
</comment>
<dbReference type="GO" id="GO:0046872">
    <property type="term" value="F:metal ion binding"/>
    <property type="evidence" value="ECO:0007669"/>
    <property type="project" value="UniProtKB-KW"/>
</dbReference>
<dbReference type="GO" id="GO:0005634">
    <property type="term" value="C:nucleus"/>
    <property type="evidence" value="ECO:0007669"/>
    <property type="project" value="UniProtKB-SubCell"/>
</dbReference>
<feature type="compositionally biased region" description="Polar residues" evidence="11">
    <location>
        <begin position="32"/>
        <end position="50"/>
    </location>
</feature>
<dbReference type="InterPro" id="IPR050453">
    <property type="entry name" value="LIM_Homeobox_TF"/>
</dbReference>
<dbReference type="Gene3D" id="1.10.10.60">
    <property type="entry name" value="Homeodomain-like"/>
    <property type="match status" value="1"/>
</dbReference>
<keyword evidence="5" id="KW-0440">LIM domain</keyword>
<dbReference type="PANTHER" id="PTHR24208">
    <property type="entry name" value="LIM/HOMEOBOX PROTEIN LHX"/>
    <property type="match status" value="1"/>
</dbReference>
<evidence type="ECO:0000256" key="6">
    <source>
        <dbReference type="ARBA" id="ARBA00023125"/>
    </source>
</evidence>
<evidence type="ECO:0000256" key="1">
    <source>
        <dbReference type="ARBA" id="ARBA00004123"/>
    </source>
</evidence>
<dbReference type="AlphaFoldDB" id="A0ABD2QCA2"/>
<keyword evidence="8 9" id="KW-0539">Nucleus</keyword>
<feature type="domain" description="Homeobox" evidence="12">
    <location>
        <begin position="79"/>
        <end position="139"/>
    </location>
</feature>
<keyword evidence="3" id="KW-0677">Repeat</keyword>
<dbReference type="PANTHER" id="PTHR24208:SF105">
    <property type="entry name" value="DLIM1"/>
    <property type="match status" value="1"/>
</dbReference>
<dbReference type="PROSITE" id="PS00027">
    <property type="entry name" value="HOMEOBOX_1"/>
    <property type="match status" value="1"/>
</dbReference>
<reference evidence="13 14" key="1">
    <citation type="submission" date="2024-11" db="EMBL/GenBank/DDBJ databases">
        <title>Adaptive evolution of stress response genes in parasites aligns with host niche diversity.</title>
        <authorList>
            <person name="Hahn C."/>
            <person name="Resl P."/>
        </authorList>
    </citation>
    <scope>NUCLEOTIDE SEQUENCE [LARGE SCALE GENOMIC DNA]</scope>
    <source>
        <strain evidence="13">EGGRZ-B1_66</strain>
        <tissue evidence="13">Body</tissue>
    </source>
</reference>
<keyword evidence="7 9" id="KW-0371">Homeobox</keyword>
<organism evidence="13 14">
    <name type="scientific">Cichlidogyrus casuarinus</name>
    <dbReference type="NCBI Taxonomy" id="1844966"/>
    <lineage>
        <taxon>Eukaryota</taxon>
        <taxon>Metazoa</taxon>
        <taxon>Spiralia</taxon>
        <taxon>Lophotrochozoa</taxon>
        <taxon>Platyhelminthes</taxon>
        <taxon>Monogenea</taxon>
        <taxon>Monopisthocotylea</taxon>
        <taxon>Dactylogyridea</taxon>
        <taxon>Ancyrocephalidae</taxon>
        <taxon>Cichlidogyrus</taxon>
    </lineage>
</organism>
<protein>
    <submittedName>
        <fullName evidence="13">LIM/homeobox protein Lhx4</fullName>
    </submittedName>
</protein>
<evidence type="ECO:0000313" key="14">
    <source>
        <dbReference type="Proteomes" id="UP001626550"/>
    </source>
</evidence>
<dbReference type="InterPro" id="IPR017970">
    <property type="entry name" value="Homeobox_CS"/>
</dbReference>
<keyword evidence="6 9" id="KW-0238">DNA-binding</keyword>
<keyword evidence="14" id="KW-1185">Reference proteome</keyword>